<dbReference type="GO" id="GO:0006107">
    <property type="term" value="P:oxaloacetate metabolic process"/>
    <property type="evidence" value="ECO:0007669"/>
    <property type="project" value="TreeGrafter"/>
</dbReference>
<feature type="region of interest" description="Disordered" evidence="6">
    <location>
        <begin position="302"/>
        <end position="322"/>
    </location>
</feature>
<dbReference type="InterPro" id="IPR040442">
    <property type="entry name" value="Pyrv_kinase-like_dom_sf"/>
</dbReference>
<dbReference type="InterPro" id="IPR011206">
    <property type="entry name" value="Citrate_lyase_beta/mcl1/mcl2"/>
</dbReference>
<dbReference type="GO" id="GO:0000287">
    <property type="term" value="F:magnesium ion binding"/>
    <property type="evidence" value="ECO:0007669"/>
    <property type="project" value="TreeGrafter"/>
</dbReference>
<sequence length="322" mass="33753">MSAPDPFPTSVRAVRLRRSVLATPGSNPAMLAKAAASAADVALLDLEDGVAPDRKDDARRAVAEALATLDWSGKTTAVRINAVDTAAAHADILAVLPARPDLIVVPKVRHPRDVWFVETLLDALEDPAGQAPPIGIEALIEDVAGLTRAEEVARCSPRLEALIFGPGDMAASQGVPPSAALDPRVWAYARSRIVVAARAAGIEAIDGPFPDYRDEAGLLREAAEAADQGYSGKWAIHPGQLTPINRVFAPSAEDVAWARHLAGVHEEALRRRQGATGVDGRMLDAATLRVVQGILAKAELIGPDQEGDSCRTTPSTPPSGAA</sequence>
<feature type="binding site" evidence="5">
    <location>
        <position position="168"/>
    </location>
    <ligand>
        <name>Mg(2+)</name>
        <dbReference type="ChEBI" id="CHEBI:18420"/>
    </ligand>
</feature>
<feature type="binding site" evidence="5">
    <location>
        <position position="141"/>
    </location>
    <ligand>
        <name>Mg(2+)</name>
        <dbReference type="ChEBI" id="CHEBI:18420"/>
    </ligand>
</feature>
<keyword evidence="3 5" id="KW-0460">Magnesium</keyword>
<dbReference type="PANTHER" id="PTHR32308">
    <property type="entry name" value="LYASE BETA SUBUNIT, PUTATIVE (AFU_ORTHOLOGUE AFUA_4G13030)-RELATED"/>
    <property type="match status" value="1"/>
</dbReference>
<keyword evidence="2 5" id="KW-0479">Metal-binding</keyword>
<feature type="binding site" evidence="4">
    <location>
        <position position="79"/>
    </location>
    <ligand>
        <name>substrate</name>
    </ligand>
</feature>
<evidence type="ECO:0000256" key="3">
    <source>
        <dbReference type="ARBA" id="ARBA00022842"/>
    </source>
</evidence>
<dbReference type="InterPro" id="IPR005000">
    <property type="entry name" value="Aldolase/citrate-lyase_domain"/>
</dbReference>
<evidence type="ECO:0000256" key="5">
    <source>
        <dbReference type="PIRSR" id="PIRSR015582-2"/>
    </source>
</evidence>
<dbReference type="GO" id="GO:0008816">
    <property type="term" value="F:citryl-CoA lyase activity"/>
    <property type="evidence" value="ECO:0007669"/>
    <property type="project" value="UniProtKB-EC"/>
</dbReference>
<gene>
    <name evidence="8" type="ORF">HNP84_009876</name>
</gene>
<dbReference type="Gene3D" id="3.20.20.60">
    <property type="entry name" value="Phosphoenolpyruvate-binding domains"/>
    <property type="match status" value="1"/>
</dbReference>
<dbReference type="SUPFAM" id="SSF51621">
    <property type="entry name" value="Phosphoenolpyruvate/pyruvate domain"/>
    <property type="match status" value="1"/>
</dbReference>
<evidence type="ECO:0000256" key="2">
    <source>
        <dbReference type="ARBA" id="ARBA00022723"/>
    </source>
</evidence>
<dbReference type="EC" id="4.1.3.34" evidence="8"/>
<keyword evidence="8" id="KW-0456">Lyase</keyword>
<proteinExistence type="predicted"/>
<evidence type="ECO:0000256" key="1">
    <source>
        <dbReference type="ARBA" id="ARBA00001946"/>
    </source>
</evidence>
<dbReference type="InterPro" id="IPR015813">
    <property type="entry name" value="Pyrv/PenolPyrv_kinase-like_dom"/>
</dbReference>
<dbReference type="Proteomes" id="UP000578449">
    <property type="component" value="Unassembled WGS sequence"/>
</dbReference>
<dbReference type="PANTHER" id="PTHR32308:SF0">
    <property type="entry name" value="HPCH_HPAI ALDOLASE_CITRATE LYASE DOMAIN-CONTAINING PROTEIN"/>
    <property type="match status" value="1"/>
</dbReference>
<evidence type="ECO:0000256" key="6">
    <source>
        <dbReference type="SAM" id="MobiDB-lite"/>
    </source>
</evidence>
<keyword evidence="9" id="KW-1185">Reference proteome</keyword>
<comment type="caution">
    <text evidence="8">The sequence shown here is derived from an EMBL/GenBank/DDBJ whole genome shotgun (WGS) entry which is preliminary data.</text>
</comment>
<organism evidence="8 9">
    <name type="scientific">Thermocatellispora tengchongensis</name>
    <dbReference type="NCBI Taxonomy" id="1073253"/>
    <lineage>
        <taxon>Bacteria</taxon>
        <taxon>Bacillati</taxon>
        <taxon>Actinomycetota</taxon>
        <taxon>Actinomycetes</taxon>
        <taxon>Streptosporangiales</taxon>
        <taxon>Streptosporangiaceae</taxon>
        <taxon>Thermocatellispora</taxon>
    </lineage>
</organism>
<accession>A0A840PQR4</accession>
<reference evidence="8 9" key="1">
    <citation type="submission" date="2020-08" db="EMBL/GenBank/DDBJ databases">
        <title>Genomic Encyclopedia of Type Strains, Phase IV (KMG-IV): sequencing the most valuable type-strain genomes for metagenomic binning, comparative biology and taxonomic classification.</title>
        <authorList>
            <person name="Goeker M."/>
        </authorList>
    </citation>
    <scope>NUCLEOTIDE SEQUENCE [LARGE SCALE GENOMIC DNA]</scope>
    <source>
        <strain evidence="8 9">DSM 45615</strain>
    </source>
</reference>
<dbReference type="Pfam" id="PF03328">
    <property type="entry name" value="HpcH_HpaI"/>
    <property type="match status" value="1"/>
</dbReference>
<feature type="binding site" evidence="4">
    <location>
        <position position="141"/>
    </location>
    <ligand>
        <name>substrate</name>
    </ligand>
</feature>
<dbReference type="EMBL" id="JACHGN010000036">
    <property type="protein sequence ID" value="MBB5140111.1"/>
    <property type="molecule type" value="Genomic_DNA"/>
</dbReference>
<evidence type="ECO:0000259" key="7">
    <source>
        <dbReference type="Pfam" id="PF03328"/>
    </source>
</evidence>
<evidence type="ECO:0000313" key="8">
    <source>
        <dbReference type="EMBL" id="MBB5140111.1"/>
    </source>
</evidence>
<dbReference type="AlphaFoldDB" id="A0A840PQR4"/>
<dbReference type="PIRSF" id="PIRSF015582">
    <property type="entry name" value="Cit_lyase_B"/>
    <property type="match status" value="1"/>
</dbReference>
<dbReference type="RefSeq" id="WP_221337686.1">
    <property type="nucleotide sequence ID" value="NZ_BAABIX010000043.1"/>
</dbReference>
<protein>
    <submittedName>
        <fullName evidence="8">Citrate lyase subunit beta/citryl-CoA lyase</fullName>
        <ecNumber evidence="8">4.1.3.34</ecNumber>
    </submittedName>
</protein>
<name>A0A840PQR4_9ACTN</name>
<evidence type="ECO:0000256" key="4">
    <source>
        <dbReference type="PIRSR" id="PIRSR015582-1"/>
    </source>
</evidence>
<feature type="domain" description="HpcH/HpaI aldolase/citrate lyase" evidence="7">
    <location>
        <begin position="18"/>
        <end position="238"/>
    </location>
</feature>
<comment type="cofactor">
    <cofactor evidence="1">
        <name>Mg(2+)</name>
        <dbReference type="ChEBI" id="CHEBI:18420"/>
    </cofactor>
</comment>
<evidence type="ECO:0000313" key="9">
    <source>
        <dbReference type="Proteomes" id="UP000578449"/>
    </source>
</evidence>